<proteinExistence type="predicted"/>
<name>A0A383BID1_9ZZZZ</name>
<sequence>MRDKIKKALQSKYEGEIAEAQVNVEVFLEHPVGVGEHPDIIEAMDTQMHRIAEAEDKLLVLEKYF</sequence>
<dbReference type="EMBL" id="UINC01200624">
    <property type="protein sequence ID" value="SVE19591.1"/>
    <property type="molecule type" value="Genomic_DNA"/>
</dbReference>
<gene>
    <name evidence="1" type="ORF">METZ01_LOCUS472445</name>
</gene>
<reference evidence="1" key="1">
    <citation type="submission" date="2018-05" db="EMBL/GenBank/DDBJ databases">
        <authorList>
            <person name="Lanie J.A."/>
            <person name="Ng W.-L."/>
            <person name="Kazmierczak K.M."/>
            <person name="Andrzejewski T.M."/>
            <person name="Davidsen T.M."/>
            <person name="Wayne K.J."/>
            <person name="Tettelin H."/>
            <person name="Glass J.I."/>
            <person name="Rusch D."/>
            <person name="Podicherti R."/>
            <person name="Tsui H.-C.T."/>
            <person name="Winkler M.E."/>
        </authorList>
    </citation>
    <scope>NUCLEOTIDE SEQUENCE</scope>
</reference>
<organism evidence="1">
    <name type="scientific">marine metagenome</name>
    <dbReference type="NCBI Taxonomy" id="408172"/>
    <lineage>
        <taxon>unclassified sequences</taxon>
        <taxon>metagenomes</taxon>
        <taxon>ecological metagenomes</taxon>
    </lineage>
</organism>
<protein>
    <submittedName>
        <fullName evidence="1">Uncharacterized protein</fullName>
    </submittedName>
</protein>
<dbReference type="AlphaFoldDB" id="A0A383BID1"/>
<evidence type="ECO:0000313" key="1">
    <source>
        <dbReference type="EMBL" id="SVE19591.1"/>
    </source>
</evidence>
<accession>A0A383BID1</accession>